<evidence type="ECO:0000313" key="3">
    <source>
        <dbReference type="Proteomes" id="UP000712600"/>
    </source>
</evidence>
<name>A0A8S9NJA1_BRACR</name>
<organism evidence="2 3">
    <name type="scientific">Brassica cretica</name>
    <name type="common">Mustard</name>
    <dbReference type="NCBI Taxonomy" id="69181"/>
    <lineage>
        <taxon>Eukaryota</taxon>
        <taxon>Viridiplantae</taxon>
        <taxon>Streptophyta</taxon>
        <taxon>Embryophyta</taxon>
        <taxon>Tracheophyta</taxon>
        <taxon>Spermatophyta</taxon>
        <taxon>Magnoliopsida</taxon>
        <taxon>eudicotyledons</taxon>
        <taxon>Gunneridae</taxon>
        <taxon>Pentapetalae</taxon>
        <taxon>rosids</taxon>
        <taxon>malvids</taxon>
        <taxon>Brassicales</taxon>
        <taxon>Brassicaceae</taxon>
        <taxon>Brassiceae</taxon>
        <taxon>Brassica</taxon>
    </lineage>
</organism>
<gene>
    <name evidence="2" type="ORF">F2Q69_00042570</name>
</gene>
<accession>A0A8S9NJA1</accession>
<feature type="region of interest" description="Disordered" evidence="1">
    <location>
        <begin position="1"/>
        <end position="111"/>
    </location>
</feature>
<protein>
    <submittedName>
        <fullName evidence="2">Uncharacterized protein</fullName>
    </submittedName>
</protein>
<evidence type="ECO:0000256" key="1">
    <source>
        <dbReference type="SAM" id="MobiDB-lite"/>
    </source>
</evidence>
<comment type="caution">
    <text evidence="2">The sequence shown here is derived from an EMBL/GenBank/DDBJ whole genome shotgun (WGS) entry which is preliminary data.</text>
</comment>
<feature type="compositionally biased region" description="Polar residues" evidence="1">
    <location>
        <begin position="39"/>
        <end position="60"/>
    </location>
</feature>
<dbReference type="Proteomes" id="UP000712600">
    <property type="component" value="Unassembled WGS sequence"/>
</dbReference>
<sequence length="188" mass="20086">MSITRGKNSKERIITRSAQTRAEPRVIRGLATKDMMKTPSASSTNPEDTPRLTASANFGSHSLALEGGGGGTDQSNSQPHHAQPDMSTDDTDNVQTPLNGGSGTDLHSPAADVSAANAPANAAALKEFKKMFATYEKRSEELDKLVSTLTKQVETLTARTRAIRPRGTTKVREKRLDFATPLNRPGAA</sequence>
<dbReference type="AlphaFoldDB" id="A0A8S9NJA1"/>
<evidence type="ECO:0000313" key="2">
    <source>
        <dbReference type="EMBL" id="KAF3502516.1"/>
    </source>
</evidence>
<proteinExistence type="predicted"/>
<dbReference type="EMBL" id="QGKX02001621">
    <property type="protein sequence ID" value="KAF3502516.1"/>
    <property type="molecule type" value="Genomic_DNA"/>
</dbReference>
<reference evidence="2" key="1">
    <citation type="submission" date="2019-12" db="EMBL/GenBank/DDBJ databases">
        <title>Genome sequencing and annotation of Brassica cretica.</title>
        <authorList>
            <person name="Studholme D.J."/>
            <person name="Sarris P."/>
        </authorList>
    </citation>
    <scope>NUCLEOTIDE SEQUENCE</scope>
    <source>
        <strain evidence="2">PFS-109/04</strain>
        <tissue evidence="2">Leaf</tissue>
    </source>
</reference>